<dbReference type="EMBL" id="CP001275">
    <property type="protein sequence ID" value="ACM05565.1"/>
    <property type="molecule type" value="Genomic_DNA"/>
</dbReference>
<dbReference type="AlphaFoldDB" id="B9KYF4"/>
<feature type="region of interest" description="Disordered" evidence="1">
    <location>
        <begin position="69"/>
        <end position="96"/>
    </location>
</feature>
<feature type="compositionally biased region" description="Basic residues" evidence="1">
    <location>
        <begin position="70"/>
        <end position="87"/>
    </location>
</feature>
<gene>
    <name evidence="2" type="ordered locus">trd_0499</name>
</gene>
<name>B9KYF4_THERP</name>
<organism evidence="2 3">
    <name type="scientific">Thermomicrobium roseum (strain ATCC 27502 / DSM 5159 / P-2)</name>
    <dbReference type="NCBI Taxonomy" id="309801"/>
    <lineage>
        <taxon>Bacteria</taxon>
        <taxon>Pseudomonadati</taxon>
        <taxon>Thermomicrobiota</taxon>
        <taxon>Thermomicrobia</taxon>
        <taxon>Thermomicrobiales</taxon>
        <taxon>Thermomicrobiaceae</taxon>
        <taxon>Thermomicrobium</taxon>
    </lineage>
</organism>
<evidence type="ECO:0000313" key="3">
    <source>
        <dbReference type="Proteomes" id="UP000000447"/>
    </source>
</evidence>
<dbReference type="HOGENOM" id="CLU_2358751_0_0_0"/>
<dbReference type="Proteomes" id="UP000000447">
    <property type="component" value="Chromosome"/>
</dbReference>
<accession>B9KYF4</accession>
<keyword evidence="3" id="KW-1185">Reference proteome</keyword>
<reference evidence="2 3" key="1">
    <citation type="journal article" date="2009" name="PLoS ONE">
        <title>Complete genome sequence of the aerobic CO-oxidizing thermophile Thermomicrobium roseum.</title>
        <authorList>
            <person name="Wu D."/>
            <person name="Raymond J."/>
            <person name="Wu M."/>
            <person name="Chatterji S."/>
            <person name="Ren Q."/>
            <person name="Graham J.E."/>
            <person name="Bryant D.A."/>
            <person name="Robb F."/>
            <person name="Colman A."/>
            <person name="Tallon L.J."/>
            <person name="Badger J.H."/>
            <person name="Madupu R."/>
            <person name="Ward N.L."/>
            <person name="Eisen J.A."/>
        </authorList>
    </citation>
    <scope>NUCLEOTIDE SEQUENCE [LARGE SCALE GENOMIC DNA]</scope>
    <source>
        <strain evidence="3">ATCC 27502 / DSM 5159 / P-2</strain>
    </source>
</reference>
<proteinExistence type="predicted"/>
<evidence type="ECO:0000313" key="2">
    <source>
        <dbReference type="EMBL" id="ACM05565.1"/>
    </source>
</evidence>
<protein>
    <submittedName>
        <fullName evidence="2">Uncharacterized protein</fullName>
    </submittedName>
</protein>
<dbReference type="KEGG" id="tro:trd_0499"/>
<sequence length="96" mass="10888">MTRPQREKSRFHADHASLPISDELWFPRPTTVATRAPPYSARVADVHLVGRHNAETGSSLPARLSVKKTTGLRKIHRGTRSRTRHRERPAGNWSLC</sequence>
<evidence type="ECO:0000256" key="1">
    <source>
        <dbReference type="SAM" id="MobiDB-lite"/>
    </source>
</evidence>